<dbReference type="PANTHER" id="PTHR20883:SF48">
    <property type="entry name" value="ECTOINE DIOXYGENASE"/>
    <property type="match status" value="1"/>
</dbReference>
<name>A0A1G9YGV1_9BACT</name>
<dbReference type="InterPro" id="IPR008775">
    <property type="entry name" value="Phytyl_CoA_dOase-like"/>
</dbReference>
<dbReference type="GO" id="GO:0016706">
    <property type="term" value="F:2-oxoglutarate-dependent dioxygenase activity"/>
    <property type="evidence" value="ECO:0007669"/>
    <property type="project" value="UniProtKB-ARBA"/>
</dbReference>
<dbReference type="EMBL" id="FNGS01000013">
    <property type="protein sequence ID" value="SDN08287.1"/>
    <property type="molecule type" value="Genomic_DNA"/>
</dbReference>
<evidence type="ECO:0000313" key="3">
    <source>
        <dbReference type="Proteomes" id="UP000198901"/>
    </source>
</evidence>
<comment type="cofactor">
    <cofactor evidence="1">
        <name>Fe(2+)</name>
        <dbReference type="ChEBI" id="CHEBI:29033"/>
    </cofactor>
</comment>
<keyword evidence="2" id="KW-0560">Oxidoreductase</keyword>
<dbReference type="PANTHER" id="PTHR20883">
    <property type="entry name" value="PHYTANOYL-COA DIOXYGENASE DOMAIN CONTAINING 1"/>
    <property type="match status" value="1"/>
</dbReference>
<dbReference type="AlphaFoldDB" id="A0A1G9YGV1"/>
<gene>
    <name evidence="2" type="ORF">SAMN04488090_4931</name>
</gene>
<keyword evidence="3" id="KW-1185">Reference proteome</keyword>
<accession>A0A1G9YGV1</accession>
<sequence>MNLSVQVPWTESPFFESELEAAGLSPEMKAFVRFFSENGYVIIDPGIDEQTLDEAVATLKPRFSERRTNRLQDEWPDVAAVRRIAAAPKVMELLEILYRREPIPFQTLNFSSGSQQRTHSDSIHFHSLPERYLARVWVALEDIHDGNGPLHYYPGSHRLPFYDLASLGLPSARHESIEELISKYYAQYEDFIEQLVVHKHLQKKTLNLRKGQALIWSANLLHGGEKIRDAGSSRYTQVTHYYFENCAYYRPMRTELALERVCIQQVFNIATGREVPSRYLGTAINHTGHSYTIQLPKKLLQRLFPESFRIRVRRLLGK</sequence>
<evidence type="ECO:0000256" key="1">
    <source>
        <dbReference type="ARBA" id="ARBA00001954"/>
    </source>
</evidence>
<organism evidence="2 3">
    <name type="scientific">Siphonobacter aquaeclarae</name>
    <dbReference type="NCBI Taxonomy" id="563176"/>
    <lineage>
        <taxon>Bacteria</taxon>
        <taxon>Pseudomonadati</taxon>
        <taxon>Bacteroidota</taxon>
        <taxon>Cytophagia</taxon>
        <taxon>Cytophagales</taxon>
        <taxon>Cytophagaceae</taxon>
        <taxon>Siphonobacter</taxon>
    </lineage>
</organism>
<dbReference type="STRING" id="563176.SAMN04488090_4931"/>
<proteinExistence type="predicted"/>
<evidence type="ECO:0000313" key="2">
    <source>
        <dbReference type="EMBL" id="SDN08287.1"/>
    </source>
</evidence>
<dbReference type="RefSeq" id="WP_143011216.1">
    <property type="nucleotide sequence ID" value="NZ_FNGS01000013.1"/>
</dbReference>
<dbReference type="OrthoDB" id="9814777at2"/>
<keyword evidence="2" id="KW-0223">Dioxygenase</keyword>
<dbReference type="Pfam" id="PF05721">
    <property type="entry name" value="PhyH"/>
    <property type="match status" value="1"/>
</dbReference>
<protein>
    <submittedName>
        <fullName evidence="2">Phytanoyl-CoA dioxygenase (PhyH)</fullName>
    </submittedName>
</protein>
<dbReference type="Gene3D" id="2.60.120.620">
    <property type="entry name" value="q2cbj1_9rhob like domain"/>
    <property type="match status" value="1"/>
</dbReference>
<dbReference type="SUPFAM" id="SSF51197">
    <property type="entry name" value="Clavaminate synthase-like"/>
    <property type="match status" value="1"/>
</dbReference>
<dbReference type="GO" id="GO:0005506">
    <property type="term" value="F:iron ion binding"/>
    <property type="evidence" value="ECO:0007669"/>
    <property type="project" value="UniProtKB-ARBA"/>
</dbReference>
<reference evidence="2 3" key="1">
    <citation type="submission" date="2016-10" db="EMBL/GenBank/DDBJ databases">
        <authorList>
            <person name="de Groot N.N."/>
        </authorList>
    </citation>
    <scope>NUCLEOTIDE SEQUENCE [LARGE SCALE GENOMIC DNA]</scope>
    <source>
        <strain evidence="2 3">DSM 21668</strain>
    </source>
</reference>
<dbReference type="Proteomes" id="UP000198901">
    <property type="component" value="Unassembled WGS sequence"/>
</dbReference>